<dbReference type="Pfam" id="PF07859">
    <property type="entry name" value="Abhydrolase_3"/>
    <property type="match status" value="1"/>
</dbReference>
<protein>
    <recommendedName>
        <fullName evidence="1">Alpha/beta hydrolase fold-3 domain-containing protein</fullName>
    </recommendedName>
</protein>
<evidence type="ECO:0000313" key="2">
    <source>
        <dbReference type="EMBL" id="TVU19330.1"/>
    </source>
</evidence>
<dbReference type="InterPro" id="IPR013094">
    <property type="entry name" value="AB_hydrolase_3"/>
</dbReference>
<gene>
    <name evidence="2" type="ORF">EJB05_35474</name>
</gene>
<evidence type="ECO:0000259" key="1">
    <source>
        <dbReference type="Pfam" id="PF07859"/>
    </source>
</evidence>
<dbReference type="OrthoDB" id="408631at2759"/>
<dbReference type="InterPro" id="IPR029058">
    <property type="entry name" value="AB_hydrolase_fold"/>
</dbReference>
<dbReference type="SUPFAM" id="SSF53474">
    <property type="entry name" value="alpha/beta-Hydrolases"/>
    <property type="match status" value="1"/>
</dbReference>
<name>A0A5J9U850_9POAL</name>
<keyword evidence="3" id="KW-1185">Reference proteome</keyword>
<dbReference type="Proteomes" id="UP000324897">
    <property type="component" value="Chromosome 7"/>
</dbReference>
<dbReference type="GO" id="GO:0010331">
    <property type="term" value="F:gibberellin binding"/>
    <property type="evidence" value="ECO:0007669"/>
    <property type="project" value="EnsemblPlants"/>
</dbReference>
<comment type="caution">
    <text evidence="2">The sequence shown here is derived from an EMBL/GenBank/DDBJ whole genome shotgun (WGS) entry which is preliminary data.</text>
</comment>
<dbReference type="AlphaFoldDB" id="A0A5J9U850"/>
<evidence type="ECO:0000313" key="3">
    <source>
        <dbReference type="Proteomes" id="UP000324897"/>
    </source>
</evidence>
<reference evidence="2 3" key="1">
    <citation type="journal article" date="2019" name="Sci. Rep.">
        <title>A high-quality genome of Eragrostis curvula grass provides insights into Poaceae evolution and supports new strategies to enhance forage quality.</title>
        <authorList>
            <person name="Carballo J."/>
            <person name="Santos B.A.C.M."/>
            <person name="Zappacosta D."/>
            <person name="Garbus I."/>
            <person name="Selva J.P."/>
            <person name="Gallo C.A."/>
            <person name="Diaz A."/>
            <person name="Albertini E."/>
            <person name="Caccamo M."/>
            <person name="Echenique V."/>
        </authorList>
    </citation>
    <scope>NUCLEOTIDE SEQUENCE [LARGE SCALE GENOMIC DNA]</scope>
    <source>
        <strain evidence="3">cv. Victoria</strain>
        <tissue evidence="2">Leaf</tissue>
    </source>
</reference>
<dbReference type="Gramene" id="TVU19330">
    <property type="protein sequence ID" value="TVU19330"/>
    <property type="gene ID" value="EJB05_35474"/>
</dbReference>
<dbReference type="GO" id="GO:0016787">
    <property type="term" value="F:hydrolase activity"/>
    <property type="evidence" value="ECO:0007669"/>
    <property type="project" value="InterPro"/>
</dbReference>
<proteinExistence type="predicted"/>
<organism evidence="2 3">
    <name type="scientific">Eragrostis curvula</name>
    <name type="common">weeping love grass</name>
    <dbReference type="NCBI Taxonomy" id="38414"/>
    <lineage>
        <taxon>Eukaryota</taxon>
        <taxon>Viridiplantae</taxon>
        <taxon>Streptophyta</taxon>
        <taxon>Embryophyta</taxon>
        <taxon>Tracheophyta</taxon>
        <taxon>Spermatophyta</taxon>
        <taxon>Magnoliopsida</taxon>
        <taxon>Liliopsida</taxon>
        <taxon>Poales</taxon>
        <taxon>Poaceae</taxon>
        <taxon>PACMAD clade</taxon>
        <taxon>Chloridoideae</taxon>
        <taxon>Eragrostideae</taxon>
        <taxon>Eragrostidinae</taxon>
        <taxon>Eragrostis</taxon>
    </lineage>
</organism>
<feature type="domain" description="Alpha/beta hydrolase fold-3" evidence="1">
    <location>
        <begin position="85"/>
        <end position="180"/>
    </location>
</feature>
<accession>A0A5J9U850</accession>
<dbReference type="Gene3D" id="3.40.50.1820">
    <property type="entry name" value="alpha/beta hydrolase"/>
    <property type="match status" value="2"/>
</dbReference>
<sequence length="204" mass="23475">MAGSDEVNRNECKTAVPLHTWVLISNFKVAYNMLRRPDGTFDRHLAEYLDRRVGPDATPKEGVSSFDHVIDPSVGLEVRIYRGRTESERRLDGKYFVTLQDRDWYWKAYLPEDADRDHPSCNPFGPNGRRLQGLPFTKSLIIVSGLDLTCDRQLAYAEGLQADGHEVKLVYREKATIGFYLLPNTDHYHEVMEEIADFLQLNLE</sequence>
<dbReference type="EMBL" id="RWGY01000029">
    <property type="protein sequence ID" value="TVU19330.1"/>
    <property type="molecule type" value="Genomic_DNA"/>
</dbReference>